<accession>A0ACB9N0B4</accession>
<protein>
    <submittedName>
        <fullName evidence="1">Uncharacterized protein</fullName>
    </submittedName>
</protein>
<evidence type="ECO:0000313" key="1">
    <source>
        <dbReference type="EMBL" id="KAI4329535.1"/>
    </source>
</evidence>
<gene>
    <name evidence="1" type="ORF">MLD38_027915</name>
</gene>
<comment type="caution">
    <text evidence="1">The sequence shown here is derived from an EMBL/GenBank/DDBJ whole genome shotgun (WGS) entry which is preliminary data.</text>
</comment>
<keyword evidence="2" id="KW-1185">Reference proteome</keyword>
<organism evidence="1 2">
    <name type="scientific">Melastoma candidum</name>
    <dbReference type="NCBI Taxonomy" id="119954"/>
    <lineage>
        <taxon>Eukaryota</taxon>
        <taxon>Viridiplantae</taxon>
        <taxon>Streptophyta</taxon>
        <taxon>Embryophyta</taxon>
        <taxon>Tracheophyta</taxon>
        <taxon>Spermatophyta</taxon>
        <taxon>Magnoliopsida</taxon>
        <taxon>eudicotyledons</taxon>
        <taxon>Gunneridae</taxon>
        <taxon>Pentapetalae</taxon>
        <taxon>rosids</taxon>
        <taxon>malvids</taxon>
        <taxon>Myrtales</taxon>
        <taxon>Melastomataceae</taxon>
        <taxon>Melastomatoideae</taxon>
        <taxon>Melastomateae</taxon>
        <taxon>Melastoma</taxon>
    </lineage>
</organism>
<evidence type="ECO:0000313" key="2">
    <source>
        <dbReference type="Proteomes" id="UP001057402"/>
    </source>
</evidence>
<sequence length="183" mass="20854">MDTNQNLLVSSQSQQVFPYSIINSDANYISQKPSRGDFLLQELHHLDQMHASSFPFDTPPYGNGLPDLDFFECKPFQMTCYGQGHVMDNFQLSTNMICGIPEQSSVLLDYPKDVKPLSFFMPDEASYVDNPGHVYCDKTFADCKGRYSTSSSSCSRRSYKDRQKAQLVKGQWTVNEDRWTTSP</sequence>
<proteinExistence type="predicted"/>
<dbReference type="EMBL" id="CM042887">
    <property type="protein sequence ID" value="KAI4329535.1"/>
    <property type="molecule type" value="Genomic_DNA"/>
</dbReference>
<reference evidence="2" key="1">
    <citation type="journal article" date="2023" name="Front. Plant Sci.">
        <title>Chromosomal-level genome assembly of Melastoma candidum provides insights into trichome evolution.</title>
        <authorList>
            <person name="Zhong Y."/>
            <person name="Wu W."/>
            <person name="Sun C."/>
            <person name="Zou P."/>
            <person name="Liu Y."/>
            <person name="Dai S."/>
            <person name="Zhou R."/>
        </authorList>
    </citation>
    <scope>NUCLEOTIDE SEQUENCE [LARGE SCALE GENOMIC DNA]</scope>
</reference>
<name>A0ACB9N0B4_9MYRT</name>
<dbReference type="Proteomes" id="UP001057402">
    <property type="component" value="Chromosome 8"/>
</dbReference>